<name>A0A0C3SC02_PHLG1</name>
<sequence length="423" mass="47834">MLAPAGGIYPDEYESRLPQELIDYVLAYLAADKVALTNTALVHSTWLSTSYSLLFRRFSILIHTYSPGTYGGGDLRFGRPTTLDNAVTLLDRSPLMRSYVKSVNIQMLSTSGRAIFSSPRGPRVEASALLKLVDMFTELETLATVGIFTLVNQTLGPRSPRRPRTLERLVFRDLTAYSEDLHVFITQFHRISSLTLVDPEVHSFPSTVTTHREPRVLGLHTLRIVRREFPLSCLDHIPLDFDLSHLKALDIDDPRGTSATEDRLLSAPLCELVRQAANVESLRCSLLRCAMFSEKCMSYAFRHLRCLHLSVRMLMAPEVEDESVVSKASAALHQFRSSPLEEFTLQVLIHVAVGREQLVRSLELLEWRQLDQASSVFSGLRELCFHITMDATYTKDMEEGWRRGSKASAQLNRILQWKVIGIQ</sequence>
<protein>
    <recommendedName>
        <fullName evidence="3">F-box domain-containing protein</fullName>
    </recommendedName>
</protein>
<accession>A0A0C3SC02</accession>
<gene>
    <name evidence="1" type="ORF">PHLGIDRAFT_115433</name>
</gene>
<dbReference type="HOGENOM" id="CLU_649093_0_0_1"/>
<dbReference type="AlphaFoldDB" id="A0A0C3SC02"/>
<evidence type="ECO:0008006" key="3">
    <source>
        <dbReference type="Google" id="ProtNLM"/>
    </source>
</evidence>
<dbReference type="Proteomes" id="UP000053257">
    <property type="component" value="Unassembled WGS sequence"/>
</dbReference>
<organism evidence="1 2">
    <name type="scientific">Phlebiopsis gigantea (strain 11061_1 CR5-6)</name>
    <name type="common">White-rot fungus</name>
    <name type="synonym">Peniophora gigantea</name>
    <dbReference type="NCBI Taxonomy" id="745531"/>
    <lineage>
        <taxon>Eukaryota</taxon>
        <taxon>Fungi</taxon>
        <taxon>Dikarya</taxon>
        <taxon>Basidiomycota</taxon>
        <taxon>Agaricomycotina</taxon>
        <taxon>Agaricomycetes</taxon>
        <taxon>Polyporales</taxon>
        <taxon>Phanerochaetaceae</taxon>
        <taxon>Phlebiopsis</taxon>
    </lineage>
</organism>
<keyword evidence="2" id="KW-1185">Reference proteome</keyword>
<dbReference type="OrthoDB" id="2745898at2759"/>
<reference evidence="1 2" key="1">
    <citation type="journal article" date="2014" name="PLoS Genet.">
        <title>Analysis of the Phlebiopsis gigantea genome, transcriptome and secretome provides insight into its pioneer colonization strategies of wood.</title>
        <authorList>
            <person name="Hori C."/>
            <person name="Ishida T."/>
            <person name="Igarashi K."/>
            <person name="Samejima M."/>
            <person name="Suzuki H."/>
            <person name="Master E."/>
            <person name="Ferreira P."/>
            <person name="Ruiz-Duenas F.J."/>
            <person name="Held B."/>
            <person name="Canessa P."/>
            <person name="Larrondo L.F."/>
            <person name="Schmoll M."/>
            <person name="Druzhinina I.S."/>
            <person name="Kubicek C.P."/>
            <person name="Gaskell J.A."/>
            <person name="Kersten P."/>
            <person name="St John F."/>
            <person name="Glasner J."/>
            <person name="Sabat G."/>
            <person name="Splinter BonDurant S."/>
            <person name="Syed K."/>
            <person name="Yadav J."/>
            <person name="Mgbeahuruike A.C."/>
            <person name="Kovalchuk A."/>
            <person name="Asiegbu F.O."/>
            <person name="Lackner G."/>
            <person name="Hoffmeister D."/>
            <person name="Rencoret J."/>
            <person name="Gutierrez A."/>
            <person name="Sun H."/>
            <person name="Lindquist E."/>
            <person name="Barry K."/>
            <person name="Riley R."/>
            <person name="Grigoriev I.V."/>
            <person name="Henrissat B."/>
            <person name="Kues U."/>
            <person name="Berka R.M."/>
            <person name="Martinez A.T."/>
            <person name="Covert S.F."/>
            <person name="Blanchette R.A."/>
            <person name="Cullen D."/>
        </authorList>
    </citation>
    <scope>NUCLEOTIDE SEQUENCE [LARGE SCALE GENOMIC DNA]</scope>
    <source>
        <strain evidence="1 2">11061_1 CR5-6</strain>
    </source>
</reference>
<proteinExistence type="predicted"/>
<dbReference type="EMBL" id="KN840454">
    <property type="protein sequence ID" value="KIP10487.1"/>
    <property type="molecule type" value="Genomic_DNA"/>
</dbReference>
<evidence type="ECO:0000313" key="2">
    <source>
        <dbReference type="Proteomes" id="UP000053257"/>
    </source>
</evidence>
<evidence type="ECO:0000313" key="1">
    <source>
        <dbReference type="EMBL" id="KIP10487.1"/>
    </source>
</evidence>